<organism evidence="2 3">
    <name type="scientific">Methanobacterium spitsbergense</name>
    <dbReference type="NCBI Taxonomy" id="2874285"/>
    <lineage>
        <taxon>Archaea</taxon>
        <taxon>Methanobacteriati</taxon>
        <taxon>Methanobacteriota</taxon>
        <taxon>Methanomada group</taxon>
        <taxon>Methanobacteria</taxon>
        <taxon>Methanobacteriales</taxon>
        <taxon>Methanobacteriaceae</taxon>
        <taxon>Methanobacterium</taxon>
    </lineage>
</organism>
<sequence>MTDYSAWEDEELFRIYGSIDGILTNYPVNVKVFWKLGMASDFKDVRFSLNDTNKTNIPYFMTDSQVNGYANFILLIPSIPADPDSLECKVYYNNLAAISESDPDAVCILYDHFEGTLLDDTKWSQEGGTVVVSNSIATITNTEGNWLNLASLIDDIGSCILEMKIKKTDDNLRAGLTSQHSLTSGSVNLFYKGTGGFNILSCLDNVCNQSITFPDLDDYHILKMEVDDLLHELKMYYDNVLQGSSDTDVAHAPFRLMIGNNNSSCSIDYISVLKYTANPPADVIIGEEFKVPTFIISDNENNEILNLLFETMYPGSMRTKIIKIKAKDFNLRNIVLILGDLDPKLIPDIMQYRSVGSYHYIQLSEDDVDYYDSLDIAHLDANTDKEIYVKCTIPASVEGGNFMCGLIIQAEL</sequence>
<name>A0A8T5UYN9_9EURY</name>
<accession>A0A8T5UYN9</accession>
<dbReference type="Pfam" id="PF10102">
    <property type="entry name" value="DUF2341"/>
    <property type="match status" value="1"/>
</dbReference>
<feature type="domain" description="DUF2341" evidence="1">
    <location>
        <begin position="41"/>
        <end position="124"/>
    </location>
</feature>
<evidence type="ECO:0000259" key="1">
    <source>
        <dbReference type="Pfam" id="PF10102"/>
    </source>
</evidence>
<comment type="caution">
    <text evidence="2">The sequence shown here is derived from an EMBL/GenBank/DDBJ whole genome shotgun (WGS) entry which is preliminary data.</text>
</comment>
<reference evidence="3" key="1">
    <citation type="journal article" date="2022" name="Microbiol. Resour. Announc.">
        <title>Draft Genome Sequence of a Methanogenic Archaeon from West Spitsbergen Permafrost.</title>
        <authorList>
            <person name="Trubitsyn V."/>
            <person name="Rivkina E."/>
            <person name="Shcherbakova V."/>
        </authorList>
    </citation>
    <scope>NUCLEOTIDE SEQUENCE [LARGE SCALE GENOMIC DNA]</scope>
    <source>
        <strain evidence="3">VT</strain>
    </source>
</reference>
<dbReference type="InterPro" id="IPR018765">
    <property type="entry name" value="DUF2341"/>
</dbReference>
<dbReference type="Proteomes" id="UP000825933">
    <property type="component" value="Unassembled WGS sequence"/>
</dbReference>
<keyword evidence="3" id="KW-1185">Reference proteome</keyword>
<gene>
    <name evidence="2" type="ORF">K8N75_09600</name>
</gene>
<dbReference type="RefSeq" id="WP_223791830.1">
    <property type="nucleotide sequence ID" value="NZ_JAIOUQ010000009.1"/>
</dbReference>
<evidence type="ECO:0000313" key="3">
    <source>
        <dbReference type="Proteomes" id="UP000825933"/>
    </source>
</evidence>
<dbReference type="EMBL" id="JAIOUQ010000009">
    <property type="protein sequence ID" value="MBZ2166290.1"/>
    <property type="molecule type" value="Genomic_DNA"/>
</dbReference>
<protein>
    <submittedName>
        <fullName evidence="2">DUF2341 domain-containing protein</fullName>
    </submittedName>
</protein>
<evidence type="ECO:0000313" key="2">
    <source>
        <dbReference type="EMBL" id="MBZ2166290.1"/>
    </source>
</evidence>
<dbReference type="AlphaFoldDB" id="A0A8T5UYN9"/>
<proteinExistence type="predicted"/>